<evidence type="ECO:0000313" key="3">
    <source>
        <dbReference type="EMBL" id="RVD80245.1"/>
    </source>
</evidence>
<feature type="chain" id="PRO_5019378067" evidence="2">
    <location>
        <begin position="17"/>
        <end position="422"/>
    </location>
</feature>
<dbReference type="VEuPathDB" id="FungiDB:DFL_008146"/>
<gene>
    <name evidence="3" type="ORF">DFL_008146</name>
</gene>
<evidence type="ECO:0000313" key="4">
    <source>
        <dbReference type="Proteomes" id="UP000283090"/>
    </source>
</evidence>
<dbReference type="RefSeq" id="XP_067485789.1">
    <property type="nucleotide sequence ID" value="XM_067637840.1"/>
</dbReference>
<feature type="compositionally biased region" description="Low complexity" evidence="1">
    <location>
        <begin position="118"/>
        <end position="133"/>
    </location>
</feature>
<sequence>MKIAWILVSCLALAFGLPIPKLRWTPPLPSSPTLLKELTLPPLPLTRKTLRPRTPFFGFPFRYYSPGAVRTPVLHYSPYRGYYKKGRRRSEGSRYIDRDIPSNGNTRIINKGGGRRASSYYTPTTTSSSSMGMISITTGRDTTRGRQPLVAVNTLQKRKVVTITEYPVETRVETIKVPKSMRSTVTNTKMVTVTATASLENSRMLNAITTTTTTTTTIVLNTKKKNSTSSSGTHANVTPKPTVPPSPSPSPSILPSSLSFLRPPTRYFEPPGITPCPCPSVASQMQLTNEPLPLPQPEKKKLKKREGVVLWRLESLFHRLLSYINPQRSPHPQLPNSPPGKRNEDPGRKIELEKKPTCPCLNPGNELPDIRDDKRKLPAHPYYRKRVVKREMDSDFVPRRGGGGDDFVNLLRFGNGDMIRMG</sequence>
<protein>
    <submittedName>
        <fullName evidence="3">Uncharacterized protein</fullName>
    </submittedName>
</protein>
<reference evidence="3 4" key="1">
    <citation type="submission" date="2019-01" db="EMBL/GenBank/DDBJ databases">
        <title>Intercellular communication is required for trap formation in the nematode-trapping fungus Duddingtonia flagrans.</title>
        <authorList>
            <person name="Youssar L."/>
            <person name="Wernet V."/>
            <person name="Hensel N."/>
            <person name="Hildebrandt H.-G."/>
            <person name="Fischer R."/>
        </authorList>
    </citation>
    <scope>NUCLEOTIDE SEQUENCE [LARGE SCALE GENOMIC DNA]</scope>
    <source>
        <strain evidence="3 4">CBS H-5679</strain>
    </source>
</reference>
<dbReference type="STRING" id="97331.A0A436ZN01"/>
<evidence type="ECO:0000256" key="2">
    <source>
        <dbReference type="SAM" id="SignalP"/>
    </source>
</evidence>
<dbReference type="GeneID" id="93590457"/>
<dbReference type="OrthoDB" id="5417103at2759"/>
<dbReference type="EMBL" id="SAEB01000012">
    <property type="protein sequence ID" value="RVD80245.1"/>
    <property type="molecule type" value="Genomic_DNA"/>
</dbReference>
<keyword evidence="4" id="KW-1185">Reference proteome</keyword>
<feature type="region of interest" description="Disordered" evidence="1">
    <location>
        <begin position="326"/>
        <end position="373"/>
    </location>
</feature>
<evidence type="ECO:0000256" key="1">
    <source>
        <dbReference type="SAM" id="MobiDB-lite"/>
    </source>
</evidence>
<name>A0A436ZN01_ARTFL</name>
<dbReference type="AlphaFoldDB" id="A0A436ZN01"/>
<feature type="compositionally biased region" description="Basic and acidic residues" evidence="1">
    <location>
        <begin position="341"/>
        <end position="356"/>
    </location>
</feature>
<comment type="caution">
    <text evidence="3">The sequence shown here is derived from an EMBL/GenBank/DDBJ whole genome shotgun (WGS) entry which is preliminary data.</text>
</comment>
<dbReference type="Proteomes" id="UP000283090">
    <property type="component" value="Unassembled WGS sequence"/>
</dbReference>
<accession>A0A436ZN01</accession>
<feature type="signal peptide" evidence="2">
    <location>
        <begin position="1"/>
        <end position="16"/>
    </location>
</feature>
<feature type="region of interest" description="Disordered" evidence="1">
    <location>
        <begin position="221"/>
        <end position="258"/>
    </location>
</feature>
<feature type="compositionally biased region" description="Pro residues" evidence="1">
    <location>
        <begin position="241"/>
        <end position="252"/>
    </location>
</feature>
<keyword evidence="2" id="KW-0732">Signal</keyword>
<feature type="region of interest" description="Disordered" evidence="1">
    <location>
        <begin position="93"/>
        <end position="133"/>
    </location>
</feature>
<proteinExistence type="predicted"/>
<organism evidence="3 4">
    <name type="scientific">Arthrobotrys flagrans</name>
    <name type="common">Nematode-trapping fungus</name>
    <name type="synonym">Trichothecium flagrans</name>
    <dbReference type="NCBI Taxonomy" id="97331"/>
    <lineage>
        <taxon>Eukaryota</taxon>
        <taxon>Fungi</taxon>
        <taxon>Dikarya</taxon>
        <taxon>Ascomycota</taxon>
        <taxon>Pezizomycotina</taxon>
        <taxon>Orbiliomycetes</taxon>
        <taxon>Orbiliales</taxon>
        <taxon>Orbiliaceae</taxon>
        <taxon>Arthrobotrys</taxon>
    </lineage>
</organism>